<gene>
    <name evidence="2" type="ORF">NFRAN_2686</name>
</gene>
<protein>
    <submittedName>
        <fullName evidence="2">Class I SAM-dependent methyltransferase</fullName>
    </submittedName>
</protein>
<dbReference type="Proteomes" id="UP000294299">
    <property type="component" value="Chromosome NFRAN"/>
</dbReference>
<dbReference type="GO" id="GO:0008757">
    <property type="term" value="F:S-adenosylmethionine-dependent methyltransferase activity"/>
    <property type="evidence" value="ECO:0007669"/>
    <property type="project" value="InterPro"/>
</dbReference>
<dbReference type="InterPro" id="IPR013216">
    <property type="entry name" value="Methyltransf_11"/>
</dbReference>
<organism evidence="2 3">
    <name type="scientific">Candidatus Nitrosocosmicus franklandianus</name>
    <dbReference type="NCBI Taxonomy" id="1798806"/>
    <lineage>
        <taxon>Archaea</taxon>
        <taxon>Nitrososphaerota</taxon>
        <taxon>Nitrososphaeria</taxon>
        <taxon>Nitrososphaerales</taxon>
        <taxon>Nitrososphaeraceae</taxon>
        <taxon>Candidatus Nitrosocosmicus</taxon>
    </lineage>
</organism>
<feature type="domain" description="Methyltransferase type 11" evidence="1">
    <location>
        <begin position="69"/>
        <end position="165"/>
    </location>
</feature>
<keyword evidence="2" id="KW-0489">Methyltransferase</keyword>
<dbReference type="Pfam" id="PF08241">
    <property type="entry name" value="Methyltransf_11"/>
    <property type="match status" value="1"/>
</dbReference>
<dbReference type="RefSeq" id="WP_134485045.1">
    <property type="nucleotide sequence ID" value="NZ_LR216287.1"/>
</dbReference>
<dbReference type="OrthoDB" id="1018at2157"/>
<dbReference type="KEGG" id="nfn:NFRAN_2686"/>
<evidence type="ECO:0000259" key="1">
    <source>
        <dbReference type="Pfam" id="PF08241"/>
    </source>
</evidence>
<proteinExistence type="predicted"/>
<dbReference type="Gene3D" id="3.40.50.150">
    <property type="entry name" value="Vaccinia Virus protein VP39"/>
    <property type="match status" value="1"/>
</dbReference>
<keyword evidence="2" id="KW-0808">Transferase</keyword>
<dbReference type="CDD" id="cd02440">
    <property type="entry name" value="AdoMet_MTases"/>
    <property type="match status" value="1"/>
</dbReference>
<accession>A0A484IJE1</accession>
<dbReference type="GO" id="GO:0032259">
    <property type="term" value="P:methylation"/>
    <property type="evidence" value="ECO:0007669"/>
    <property type="project" value="UniProtKB-KW"/>
</dbReference>
<name>A0A484IJE1_9ARCH</name>
<dbReference type="EMBL" id="LR216287">
    <property type="protein sequence ID" value="VFJ15008.1"/>
    <property type="molecule type" value="Genomic_DNA"/>
</dbReference>
<dbReference type="AlphaFoldDB" id="A0A484IJE1"/>
<dbReference type="GeneID" id="39421829"/>
<reference evidence="2 3" key="1">
    <citation type="submission" date="2019-02" db="EMBL/GenBank/DDBJ databases">
        <authorList>
            <person name="Lehtovirta-Morley E L."/>
        </authorList>
    </citation>
    <scope>NUCLEOTIDE SEQUENCE [LARGE SCALE GENOMIC DNA]</scope>
    <source>
        <strain evidence="2">NFRAN1</strain>
    </source>
</reference>
<evidence type="ECO:0000313" key="3">
    <source>
        <dbReference type="Proteomes" id="UP000294299"/>
    </source>
</evidence>
<dbReference type="PANTHER" id="PTHR43861">
    <property type="entry name" value="TRANS-ACONITATE 2-METHYLTRANSFERASE-RELATED"/>
    <property type="match status" value="1"/>
</dbReference>
<sequence length="270" mass="31001">MNYNSSNENSNNDIKKYWEKRLNDNYGLHGTGYIGLGKNYNIWMYKVRKHIVNKKLQKFQSNFSSANVLDIGSGSGFYVDIWKHLGVKNITGCDITSVSVKNLSNKYPEGEFLEFDISSNVIPISKQFDYVTAFDVLFHIVDDEKYAKAISNIYNLLKPNGILFFSENFIHKKTARSRFQSTRSLDEIQSLLQRSGFQILERSPMFYLMNTPVDSDGVIINKFWHLVKKVASKGETFGRLVGGILYPFELMMISTKSESPSTEIMICKKQ</sequence>
<evidence type="ECO:0000313" key="2">
    <source>
        <dbReference type="EMBL" id="VFJ15008.1"/>
    </source>
</evidence>
<dbReference type="SUPFAM" id="SSF53335">
    <property type="entry name" value="S-adenosyl-L-methionine-dependent methyltransferases"/>
    <property type="match status" value="1"/>
</dbReference>
<keyword evidence="3" id="KW-1185">Reference proteome</keyword>
<dbReference type="InterPro" id="IPR029063">
    <property type="entry name" value="SAM-dependent_MTases_sf"/>
</dbReference>